<accession>A0A059D7R0</accession>
<sequence length="112" mass="13087">MTEFLVTRYSSSRRGALPFYLKILKPKRKKNVESPHACKRLLRVKVICTLGIQMQFVNSQVTRLTDDLSSIVTMHKIPQMGLFINWFASNTLKESYFIHTYIHIYIYGVIVC</sequence>
<dbReference type="EMBL" id="KK198754">
    <property type="protein sequence ID" value="KCW86632.1"/>
    <property type="molecule type" value="Genomic_DNA"/>
</dbReference>
<dbReference type="InParanoid" id="A0A059D7R0"/>
<dbReference type="AlphaFoldDB" id="A0A059D7R0"/>
<reference evidence="1" key="1">
    <citation type="submission" date="2013-07" db="EMBL/GenBank/DDBJ databases">
        <title>The genome of Eucalyptus grandis.</title>
        <authorList>
            <person name="Schmutz J."/>
            <person name="Hayes R."/>
            <person name="Myburg A."/>
            <person name="Tuskan G."/>
            <person name="Grattapaglia D."/>
            <person name="Rokhsar D.S."/>
        </authorList>
    </citation>
    <scope>NUCLEOTIDE SEQUENCE</scope>
    <source>
        <tissue evidence="1">Leaf extractions</tissue>
    </source>
</reference>
<evidence type="ECO:0000313" key="1">
    <source>
        <dbReference type="EMBL" id="KCW86632.1"/>
    </source>
</evidence>
<protein>
    <submittedName>
        <fullName evidence="1">Uncharacterized protein</fullName>
    </submittedName>
</protein>
<name>A0A059D7R0_EUCGR</name>
<organism evidence="1">
    <name type="scientific">Eucalyptus grandis</name>
    <name type="common">Flooded gum</name>
    <dbReference type="NCBI Taxonomy" id="71139"/>
    <lineage>
        <taxon>Eukaryota</taxon>
        <taxon>Viridiplantae</taxon>
        <taxon>Streptophyta</taxon>
        <taxon>Embryophyta</taxon>
        <taxon>Tracheophyta</taxon>
        <taxon>Spermatophyta</taxon>
        <taxon>Magnoliopsida</taxon>
        <taxon>eudicotyledons</taxon>
        <taxon>Gunneridae</taxon>
        <taxon>Pentapetalae</taxon>
        <taxon>rosids</taxon>
        <taxon>malvids</taxon>
        <taxon>Myrtales</taxon>
        <taxon>Myrtaceae</taxon>
        <taxon>Myrtoideae</taxon>
        <taxon>Eucalypteae</taxon>
        <taxon>Eucalyptus</taxon>
    </lineage>
</organism>
<proteinExistence type="predicted"/>
<gene>
    <name evidence="1" type="ORF">EUGRSUZ_B03260</name>
</gene>
<dbReference type="Gramene" id="KCW86632">
    <property type="protein sequence ID" value="KCW86632"/>
    <property type="gene ID" value="EUGRSUZ_B03260"/>
</dbReference>